<evidence type="ECO:0000256" key="1">
    <source>
        <dbReference type="SAM" id="SignalP"/>
    </source>
</evidence>
<protein>
    <submittedName>
        <fullName evidence="2">Uncharacterized protein</fullName>
    </submittedName>
</protein>
<comment type="caution">
    <text evidence="2">The sequence shown here is derived from an EMBL/GenBank/DDBJ whole genome shotgun (WGS) entry which is preliminary data.</text>
</comment>
<gene>
    <name evidence="2" type="ORF">GTP41_10065</name>
</gene>
<feature type="chain" id="PRO_5026784007" evidence="1">
    <location>
        <begin position="22"/>
        <end position="509"/>
    </location>
</feature>
<dbReference type="Proteomes" id="UP000448575">
    <property type="component" value="Unassembled WGS sequence"/>
</dbReference>
<dbReference type="EMBL" id="WWCJ01000006">
    <property type="protein sequence ID" value="MYN02444.1"/>
    <property type="molecule type" value="Genomic_DNA"/>
</dbReference>
<name>A0A6N9HFW7_9BURK</name>
<evidence type="ECO:0000313" key="2">
    <source>
        <dbReference type="EMBL" id="MYN02444.1"/>
    </source>
</evidence>
<feature type="signal peptide" evidence="1">
    <location>
        <begin position="1"/>
        <end position="21"/>
    </location>
</feature>
<reference evidence="2 3" key="1">
    <citation type="submission" date="2019-12" db="EMBL/GenBank/DDBJ databases">
        <title>Novel species isolated from a subtropical stream in China.</title>
        <authorList>
            <person name="Lu H."/>
        </authorList>
    </citation>
    <scope>NUCLEOTIDE SEQUENCE [LARGE SCALE GENOMIC DNA]</scope>
    <source>
        <strain evidence="2 3">DS3</strain>
    </source>
</reference>
<sequence>MKIFRTLAAAVAALSFSHAQALDLQIQAKQFDPNHIGFAADGARACLVGDNFDPDAAQNSGELLLVDYKSNAVLWKKHIPAPNGYVALTAAQCAFDSEFVYVLANVNTQAAQSLNQTLVYVLQFSADGKQIGYKKLALPGRNKFAYTMAPLASGVQIAGYIKDEDEGSEFYSLFTTQFDKHLVEGKPSIRKTGAFSSSATARFVGDRLYIAGSFNPAKLGKSDYVDDYAHSLLLANGGYVWSMRPFKQKMRDVKQGVSPRGVTYSLAGDEGASTLVLTSPEGKQLAAVSYEGQFCKTHSMAEYGSTLLAVRQPCSGKGSARELRKISPASGKEDALQLAAGEPLFVATNAGQWFLLSQDGAGKLSLNLGAMKDSHATDAEPRFKLHSGGVEHSLRVSQYKVDNKGVPSFDYVYEQKAGSCRFSVTGHAVAGFDESRGKVELEVFNLQDDDGKALPQVLVYYDDASTFTLPYNGALKQVSFDRTLSPEQLESSCGSKESAQLSLLFNAAA</sequence>
<proteinExistence type="predicted"/>
<keyword evidence="3" id="KW-1185">Reference proteome</keyword>
<accession>A0A6N9HFW7</accession>
<evidence type="ECO:0000313" key="3">
    <source>
        <dbReference type="Proteomes" id="UP000448575"/>
    </source>
</evidence>
<keyword evidence="1" id="KW-0732">Signal</keyword>
<dbReference type="AlphaFoldDB" id="A0A6N9HFW7"/>
<dbReference type="RefSeq" id="WP_161025448.1">
    <property type="nucleotide sequence ID" value="NZ_WWCJ01000006.1"/>
</dbReference>
<organism evidence="2 3">
    <name type="scientific">Pseudoduganella guangdongensis</name>
    <dbReference type="NCBI Taxonomy" id="2692179"/>
    <lineage>
        <taxon>Bacteria</taxon>
        <taxon>Pseudomonadati</taxon>
        <taxon>Pseudomonadota</taxon>
        <taxon>Betaproteobacteria</taxon>
        <taxon>Burkholderiales</taxon>
        <taxon>Oxalobacteraceae</taxon>
        <taxon>Telluria group</taxon>
        <taxon>Pseudoduganella</taxon>
    </lineage>
</organism>